<dbReference type="NCBIfam" id="TIGR01764">
    <property type="entry name" value="excise"/>
    <property type="match status" value="1"/>
</dbReference>
<evidence type="ECO:0000313" key="3">
    <source>
        <dbReference type="EMBL" id="PKU89582.1"/>
    </source>
</evidence>
<name>A0A2N3QFW7_9BIFI</name>
<dbReference type="GO" id="GO:0003677">
    <property type="term" value="F:DNA binding"/>
    <property type="evidence" value="ECO:0007669"/>
    <property type="project" value="InterPro"/>
</dbReference>
<dbReference type="InterPro" id="IPR041657">
    <property type="entry name" value="HTH_17"/>
</dbReference>
<feature type="domain" description="Helix-turn-helix" evidence="2">
    <location>
        <begin position="117"/>
        <end position="161"/>
    </location>
</feature>
<dbReference type="EMBL" id="PCGZ01000008">
    <property type="protein sequence ID" value="PKU89582.1"/>
    <property type="molecule type" value="Genomic_DNA"/>
</dbReference>
<gene>
    <name evidence="3" type="ORF">CQR46_1313</name>
</gene>
<reference evidence="3 4" key="1">
    <citation type="submission" date="2017-10" db="EMBL/GenBank/DDBJ databases">
        <title>Bifidobacterium genomics.</title>
        <authorList>
            <person name="Lugli G.A."/>
            <person name="Milani C."/>
            <person name="Mancabelli L."/>
        </authorList>
    </citation>
    <scope>NUCLEOTIDE SEQUENCE [LARGE SCALE GENOMIC DNA]</scope>
    <source>
        <strain evidence="3 4">1524B</strain>
    </source>
</reference>
<dbReference type="AlphaFoldDB" id="A0A2N3QFW7"/>
<dbReference type="InterPro" id="IPR009061">
    <property type="entry name" value="DNA-bd_dom_put_sf"/>
</dbReference>
<evidence type="ECO:0000259" key="2">
    <source>
        <dbReference type="Pfam" id="PF12728"/>
    </source>
</evidence>
<dbReference type="Proteomes" id="UP000233730">
    <property type="component" value="Unassembled WGS sequence"/>
</dbReference>
<evidence type="ECO:0000313" key="4">
    <source>
        <dbReference type="Proteomes" id="UP000233730"/>
    </source>
</evidence>
<protein>
    <submittedName>
        <fullName evidence="3">MerR family transcriptional regulator</fullName>
    </submittedName>
</protein>
<dbReference type="InterPro" id="IPR010093">
    <property type="entry name" value="SinI_DNA-bd"/>
</dbReference>
<proteinExistence type="predicted"/>
<feature type="region of interest" description="Disordered" evidence="1">
    <location>
        <begin position="30"/>
        <end position="61"/>
    </location>
</feature>
<feature type="compositionally biased region" description="Basic and acidic residues" evidence="1">
    <location>
        <begin position="36"/>
        <end position="46"/>
    </location>
</feature>
<sequence>MIVYTIIYCAIAGRSIAMAKRSMAQGGTAYMPPVEPEARRQTRDVNEALSQSQSRRDSIDRSFEDIASQRDFPIPMLKIPGEADRPLTPELAQILLHVTELLSSGKAVYMVPCDTQLTTQEAADLLGVSRPTLVKLLEEGRIPFTTVGRHRRVMLDDLQEYNLQRHREHLAMFDELAKEENPAATLDNPLIRG</sequence>
<accession>A0A2N3QFW7</accession>
<organism evidence="3 4">
    <name type="scientific">Bifidobacterium pseudolongum subsp. globosum</name>
    <dbReference type="NCBI Taxonomy" id="1690"/>
    <lineage>
        <taxon>Bacteria</taxon>
        <taxon>Bacillati</taxon>
        <taxon>Actinomycetota</taxon>
        <taxon>Actinomycetes</taxon>
        <taxon>Bifidobacteriales</taxon>
        <taxon>Bifidobacteriaceae</taxon>
        <taxon>Bifidobacterium</taxon>
    </lineage>
</organism>
<evidence type="ECO:0000256" key="1">
    <source>
        <dbReference type="SAM" id="MobiDB-lite"/>
    </source>
</evidence>
<dbReference type="SUPFAM" id="SSF46955">
    <property type="entry name" value="Putative DNA-binding domain"/>
    <property type="match status" value="1"/>
</dbReference>
<comment type="caution">
    <text evidence="3">The sequence shown here is derived from an EMBL/GenBank/DDBJ whole genome shotgun (WGS) entry which is preliminary data.</text>
</comment>
<dbReference type="Pfam" id="PF12728">
    <property type="entry name" value="HTH_17"/>
    <property type="match status" value="1"/>
</dbReference>